<dbReference type="AlphaFoldDB" id="A0A1Z5HPW2"/>
<organism evidence="12 13">
    <name type="scientific">Calderihabitans maritimus</name>
    <dbReference type="NCBI Taxonomy" id="1246530"/>
    <lineage>
        <taxon>Bacteria</taxon>
        <taxon>Bacillati</taxon>
        <taxon>Bacillota</taxon>
        <taxon>Clostridia</taxon>
        <taxon>Neomoorellales</taxon>
        <taxon>Calderihabitantaceae</taxon>
        <taxon>Calderihabitans</taxon>
    </lineage>
</organism>
<feature type="transmembrane region" description="Helical" evidence="9">
    <location>
        <begin position="86"/>
        <end position="106"/>
    </location>
</feature>
<dbReference type="Gene3D" id="1.20.1530.20">
    <property type="match status" value="1"/>
</dbReference>
<dbReference type="SUPFAM" id="SSF116726">
    <property type="entry name" value="TrkA C-terminal domain-like"/>
    <property type="match status" value="1"/>
</dbReference>
<feature type="transmembrane region" description="Helical" evidence="9">
    <location>
        <begin position="306"/>
        <end position="324"/>
    </location>
</feature>
<evidence type="ECO:0000256" key="9">
    <source>
        <dbReference type="SAM" id="Phobius"/>
    </source>
</evidence>
<evidence type="ECO:0000259" key="11">
    <source>
        <dbReference type="PROSITE" id="PS51202"/>
    </source>
</evidence>
<gene>
    <name evidence="12" type="ORF">KKC1_06400</name>
</gene>
<evidence type="ECO:0000256" key="6">
    <source>
        <dbReference type="ARBA" id="ARBA00022989"/>
    </source>
</evidence>
<dbReference type="Pfam" id="PF00999">
    <property type="entry name" value="Na_H_Exchanger"/>
    <property type="match status" value="1"/>
</dbReference>
<feature type="transmembrane region" description="Helical" evidence="9">
    <location>
        <begin position="57"/>
        <end position="74"/>
    </location>
</feature>
<dbReference type="EMBL" id="BDGJ01000018">
    <property type="protein sequence ID" value="GAW91478.1"/>
    <property type="molecule type" value="Genomic_DNA"/>
</dbReference>
<dbReference type="InterPro" id="IPR003148">
    <property type="entry name" value="RCK_N"/>
</dbReference>
<feature type="transmembrane region" description="Helical" evidence="9">
    <location>
        <begin position="34"/>
        <end position="52"/>
    </location>
</feature>
<feature type="transmembrane region" description="Helical" evidence="9">
    <location>
        <begin position="249"/>
        <end position="269"/>
    </location>
</feature>
<dbReference type="PANTHER" id="PTHR43562">
    <property type="entry name" value="NAPA-TYPE SODIUM/HYDROGEN ANTIPORTER"/>
    <property type="match status" value="1"/>
</dbReference>
<evidence type="ECO:0000259" key="10">
    <source>
        <dbReference type="PROSITE" id="PS51201"/>
    </source>
</evidence>
<keyword evidence="4" id="KW-0050">Antiport</keyword>
<feature type="transmembrane region" description="Helical" evidence="9">
    <location>
        <begin position="398"/>
        <end position="416"/>
    </location>
</feature>
<evidence type="ECO:0000313" key="13">
    <source>
        <dbReference type="Proteomes" id="UP000197032"/>
    </source>
</evidence>
<dbReference type="PANTHER" id="PTHR43562:SF1">
    <property type="entry name" value="NA(+)_H(+) ANTIPORTER YJBQ-RELATED"/>
    <property type="match status" value="1"/>
</dbReference>
<protein>
    <submittedName>
        <fullName evidence="12">Kef-type K+ transport system, membrane component</fullName>
    </submittedName>
</protein>
<evidence type="ECO:0000256" key="3">
    <source>
        <dbReference type="ARBA" id="ARBA00022448"/>
    </source>
</evidence>
<accession>A0A1Z5HPW2</accession>
<dbReference type="InterPro" id="IPR038770">
    <property type="entry name" value="Na+/solute_symporter_sf"/>
</dbReference>
<feature type="transmembrane region" description="Helical" evidence="9">
    <location>
        <begin position="220"/>
        <end position="237"/>
    </location>
</feature>
<evidence type="ECO:0000313" key="12">
    <source>
        <dbReference type="EMBL" id="GAW91478.1"/>
    </source>
</evidence>
<dbReference type="Gene3D" id="3.30.70.1450">
    <property type="entry name" value="Regulator of K+ conductance, C-terminal domain"/>
    <property type="match status" value="1"/>
</dbReference>
<keyword evidence="3" id="KW-0813">Transport</keyword>
<dbReference type="Pfam" id="PF02080">
    <property type="entry name" value="TrkA_C"/>
    <property type="match status" value="1"/>
</dbReference>
<dbReference type="GO" id="GO:0008324">
    <property type="term" value="F:monoatomic cation transmembrane transporter activity"/>
    <property type="evidence" value="ECO:0007669"/>
    <property type="project" value="InterPro"/>
</dbReference>
<dbReference type="GO" id="GO:0006813">
    <property type="term" value="P:potassium ion transport"/>
    <property type="evidence" value="ECO:0007669"/>
    <property type="project" value="InterPro"/>
</dbReference>
<dbReference type="Proteomes" id="UP000197032">
    <property type="component" value="Unassembled WGS sequence"/>
</dbReference>
<evidence type="ECO:0000256" key="8">
    <source>
        <dbReference type="ARBA" id="ARBA00023136"/>
    </source>
</evidence>
<dbReference type="PROSITE" id="PS51202">
    <property type="entry name" value="RCK_C"/>
    <property type="match status" value="1"/>
</dbReference>
<feature type="transmembrane region" description="Helical" evidence="9">
    <location>
        <begin position="188"/>
        <end position="214"/>
    </location>
</feature>
<dbReference type="PROSITE" id="PS51201">
    <property type="entry name" value="RCK_N"/>
    <property type="match status" value="1"/>
</dbReference>
<feature type="transmembrane region" description="Helical" evidence="9">
    <location>
        <begin position="369"/>
        <end position="392"/>
    </location>
</feature>
<evidence type="ECO:0000256" key="2">
    <source>
        <dbReference type="ARBA" id="ARBA00005551"/>
    </source>
</evidence>
<comment type="similarity">
    <text evidence="2">Belongs to the monovalent cation:proton antiporter 2 (CPA2) transporter (TC 2.A.37) family.</text>
</comment>
<proteinExistence type="inferred from homology"/>
<feature type="domain" description="RCK C-terminal" evidence="11">
    <location>
        <begin position="563"/>
        <end position="643"/>
    </location>
</feature>
<keyword evidence="8 9" id="KW-0472">Membrane</keyword>
<evidence type="ECO:0000256" key="4">
    <source>
        <dbReference type="ARBA" id="ARBA00022449"/>
    </source>
</evidence>
<reference evidence="13" key="1">
    <citation type="journal article" date="2017" name="Appl. Environ. Microbiol.">
        <title>Genomic analysis of Calderihabitans maritimus KKC1, a thermophilic hydrogenogenic carboxydotrophic bacterium isolated from marine sediment.</title>
        <authorList>
            <person name="Omae K."/>
            <person name="Yoneda Y."/>
            <person name="Fukuyama Y."/>
            <person name="Yoshida T."/>
            <person name="Sako Y."/>
        </authorList>
    </citation>
    <scope>NUCLEOTIDE SEQUENCE [LARGE SCALE GENOMIC DNA]</scope>
    <source>
        <strain evidence="13">KKC1</strain>
    </source>
</reference>
<dbReference type="SUPFAM" id="SSF51735">
    <property type="entry name" value="NAD(P)-binding Rossmann-fold domains"/>
    <property type="match status" value="1"/>
</dbReference>
<dbReference type="GO" id="GO:1902600">
    <property type="term" value="P:proton transmembrane transport"/>
    <property type="evidence" value="ECO:0007669"/>
    <property type="project" value="InterPro"/>
</dbReference>
<evidence type="ECO:0000256" key="1">
    <source>
        <dbReference type="ARBA" id="ARBA00004141"/>
    </source>
</evidence>
<dbReference type="InterPro" id="IPR006037">
    <property type="entry name" value="RCK_C"/>
</dbReference>
<dbReference type="InterPro" id="IPR036291">
    <property type="entry name" value="NAD(P)-bd_dom_sf"/>
</dbReference>
<feature type="transmembrane region" description="Helical" evidence="9">
    <location>
        <begin position="126"/>
        <end position="150"/>
    </location>
</feature>
<dbReference type="GO" id="GO:0015297">
    <property type="term" value="F:antiporter activity"/>
    <property type="evidence" value="ECO:0007669"/>
    <property type="project" value="UniProtKB-KW"/>
</dbReference>
<comment type="caution">
    <text evidence="12">The sequence shown here is derived from an EMBL/GenBank/DDBJ whole genome shotgun (WGS) entry which is preliminary data.</text>
</comment>
<dbReference type="GO" id="GO:0016020">
    <property type="term" value="C:membrane"/>
    <property type="evidence" value="ECO:0007669"/>
    <property type="project" value="UniProtKB-SubCell"/>
</dbReference>
<feature type="transmembrane region" description="Helical" evidence="9">
    <location>
        <begin position="336"/>
        <end position="357"/>
    </location>
</feature>
<dbReference type="Gene3D" id="3.40.50.720">
    <property type="entry name" value="NAD(P)-binding Rossmann-like Domain"/>
    <property type="match status" value="1"/>
</dbReference>
<sequence length="644" mass="70076">MGSKTILFLSIRIPIVVGNIAKKGIGGTAMQEVAFHPLLLVVVLAFAVPFVLEHLRIIRIPVVVGEILAGLVIGKSGLNVVTADPWLDFLATFGFTYLMFLSGLEVDLEGINLSRVNNKRPQIARLLTGALLYFVATLILSFLIALFLWQQKLIKNPWLLALIFSTTSLGIVVPVLKERGLIDTSLGQNILISAVLADFLTMFLTTVLVALATTGPTHEVLLILVLFVAFFLLYRTGLVLSRLPIMRNLAGATSEIQVRGALATMLFFISLAQELGSEIILGAFLAGVIISLLSRRGSSLRLKLDAIGYGFFIPIFFITVGSQLDLAVLVHSHTALILVPAFLVSAFLVKVIPALFFRSYSNLREKLAAGILLSSRLSLIIAVSTIGLRLGAISETTHAAVIIVAIVTSSLSPVLFSKLVDPGRPKQLKTLIIGASEAGLVLAQRLKNRHQHHVVVVDHDPVRLAKGKDMGLTLVNSDATTYQGLEKAGITEATAVVAATGDDAVNLRVAEIARRQYGIKNVIAFLNNLRNTQVAEDLGIKVVTPPLSTLIVAENILVHPETFSLLRDEPEDTTFEEVRLRNHRFFEQRLKYINLPGDVLVVSIIRGQDRIVPRGNTLLKKDDLLILMGNRDSIKEASRQLGAV</sequence>
<evidence type="ECO:0000256" key="5">
    <source>
        <dbReference type="ARBA" id="ARBA00022692"/>
    </source>
</evidence>
<feature type="transmembrane region" description="Helical" evidence="9">
    <location>
        <begin position="156"/>
        <end position="176"/>
    </location>
</feature>
<dbReference type="InterPro" id="IPR036721">
    <property type="entry name" value="RCK_C_sf"/>
</dbReference>
<keyword evidence="13" id="KW-1185">Reference proteome</keyword>
<comment type="subcellular location">
    <subcellularLocation>
        <location evidence="1">Membrane</location>
        <topology evidence="1">Multi-pass membrane protein</topology>
    </subcellularLocation>
</comment>
<feature type="domain" description="RCK N-terminal" evidence="10">
    <location>
        <begin position="427"/>
        <end position="544"/>
    </location>
</feature>
<dbReference type="Pfam" id="PF02254">
    <property type="entry name" value="TrkA_N"/>
    <property type="match status" value="1"/>
</dbReference>
<keyword evidence="6 9" id="KW-1133">Transmembrane helix</keyword>
<name>A0A1Z5HPW2_9FIRM</name>
<keyword evidence="7" id="KW-0406">Ion transport</keyword>
<evidence type="ECO:0000256" key="7">
    <source>
        <dbReference type="ARBA" id="ARBA00023065"/>
    </source>
</evidence>
<dbReference type="InterPro" id="IPR006153">
    <property type="entry name" value="Cation/H_exchanger_TM"/>
</dbReference>
<keyword evidence="5 9" id="KW-0812">Transmembrane</keyword>
<feature type="transmembrane region" description="Helical" evidence="9">
    <location>
        <begin position="275"/>
        <end position="294"/>
    </location>
</feature>